<dbReference type="Gene3D" id="3.30.70.1320">
    <property type="entry name" value="Multidrug efflux transporter AcrB pore domain like"/>
    <property type="match status" value="1"/>
</dbReference>
<name>A0A143PKG9_LUTPR</name>
<dbReference type="Gene3D" id="3.30.2090.10">
    <property type="entry name" value="Multidrug efflux transporter AcrB TolC docking domain, DN and DC subdomains"/>
    <property type="match status" value="2"/>
</dbReference>
<evidence type="ECO:0000256" key="7">
    <source>
        <dbReference type="ARBA" id="ARBA00022989"/>
    </source>
</evidence>
<dbReference type="InterPro" id="IPR004764">
    <property type="entry name" value="MdtF-like"/>
</dbReference>
<evidence type="ECO:0000256" key="1">
    <source>
        <dbReference type="ARBA" id="ARBA00004429"/>
    </source>
</evidence>
<keyword evidence="6 9" id="KW-0812">Transmembrane</keyword>
<feature type="transmembrane region" description="Helical" evidence="9">
    <location>
        <begin position="367"/>
        <end position="388"/>
    </location>
</feature>
<feature type="transmembrane region" description="Helical" evidence="9">
    <location>
        <begin position="394"/>
        <end position="417"/>
    </location>
</feature>
<dbReference type="GO" id="GO:0042910">
    <property type="term" value="F:xenobiotic transmembrane transporter activity"/>
    <property type="evidence" value="ECO:0007669"/>
    <property type="project" value="TreeGrafter"/>
</dbReference>
<dbReference type="NCBIfam" id="TIGR00915">
    <property type="entry name" value="2A0602"/>
    <property type="match status" value="1"/>
</dbReference>
<feature type="transmembrane region" description="Helical" evidence="9">
    <location>
        <begin position="341"/>
        <end position="360"/>
    </location>
</feature>
<evidence type="ECO:0000313" key="10">
    <source>
        <dbReference type="EMBL" id="AMY08588.1"/>
    </source>
</evidence>
<dbReference type="PRINTS" id="PR00702">
    <property type="entry name" value="ACRIFLAVINRP"/>
</dbReference>
<gene>
    <name evidence="10" type="primary">bepG</name>
    <name evidence="10" type="ORF">LuPra_01792</name>
</gene>
<dbReference type="PATRIC" id="fig|1813736.3.peg.1878"/>
<dbReference type="GO" id="GO:0009636">
    <property type="term" value="P:response to toxic substance"/>
    <property type="evidence" value="ECO:0007669"/>
    <property type="project" value="UniProtKB-ARBA"/>
</dbReference>
<accession>A0A143PKG9</accession>
<dbReference type="Proteomes" id="UP000076079">
    <property type="component" value="Chromosome"/>
</dbReference>
<feature type="transmembrane region" description="Helical" evidence="9">
    <location>
        <begin position="537"/>
        <end position="554"/>
    </location>
</feature>
<reference evidence="10 11" key="1">
    <citation type="journal article" date="2016" name="Genome Announc.">
        <title>First Complete Genome Sequence of a Subdivision 6 Acidobacterium Strain.</title>
        <authorList>
            <person name="Huang S."/>
            <person name="Vieira S."/>
            <person name="Bunk B."/>
            <person name="Riedel T."/>
            <person name="Sproer C."/>
            <person name="Overmann J."/>
        </authorList>
    </citation>
    <scope>NUCLEOTIDE SEQUENCE [LARGE SCALE GENOMIC DNA]</scope>
    <source>
        <strain evidence="11">DSM 100886 HEG_-6_39</strain>
    </source>
</reference>
<evidence type="ECO:0000256" key="5">
    <source>
        <dbReference type="ARBA" id="ARBA00022519"/>
    </source>
</evidence>
<feature type="transmembrane region" description="Helical" evidence="9">
    <location>
        <begin position="470"/>
        <end position="497"/>
    </location>
</feature>
<dbReference type="GO" id="GO:0015562">
    <property type="term" value="F:efflux transmembrane transporter activity"/>
    <property type="evidence" value="ECO:0007669"/>
    <property type="project" value="InterPro"/>
</dbReference>
<dbReference type="Gene3D" id="3.30.70.1430">
    <property type="entry name" value="Multidrug efflux transporter AcrB pore domain"/>
    <property type="match status" value="2"/>
</dbReference>
<dbReference type="SUPFAM" id="SSF82866">
    <property type="entry name" value="Multidrug efflux transporter AcrB transmembrane domain"/>
    <property type="match status" value="2"/>
</dbReference>
<dbReference type="Pfam" id="PF00873">
    <property type="entry name" value="ACR_tran"/>
    <property type="match status" value="1"/>
</dbReference>
<keyword evidence="5" id="KW-0997">Cell inner membrane</keyword>
<dbReference type="InterPro" id="IPR001036">
    <property type="entry name" value="Acrflvin-R"/>
</dbReference>
<evidence type="ECO:0000256" key="8">
    <source>
        <dbReference type="ARBA" id="ARBA00023136"/>
    </source>
</evidence>
<dbReference type="FunFam" id="1.20.1640.10:FF:000001">
    <property type="entry name" value="Efflux pump membrane transporter"/>
    <property type="match status" value="1"/>
</dbReference>
<dbReference type="AlphaFoldDB" id="A0A143PKG9"/>
<keyword evidence="8 9" id="KW-0472">Membrane</keyword>
<dbReference type="PANTHER" id="PTHR32063:SF11">
    <property type="entry name" value="CATION OR DRUG EFFLUX SYSTEM PROTEIN"/>
    <property type="match status" value="1"/>
</dbReference>
<protein>
    <submittedName>
        <fullName evidence="10">Efflux pump membrane transporter BepG</fullName>
    </submittedName>
</protein>
<dbReference type="Gene3D" id="3.30.70.1440">
    <property type="entry name" value="Multidrug efflux transporter AcrB pore domain"/>
    <property type="match status" value="1"/>
</dbReference>
<proteinExistence type="inferred from homology"/>
<feature type="transmembrane region" description="Helical" evidence="9">
    <location>
        <begin position="924"/>
        <end position="947"/>
    </location>
</feature>
<dbReference type="FunFam" id="3.30.70.1430:FF:000001">
    <property type="entry name" value="Efflux pump membrane transporter"/>
    <property type="match status" value="1"/>
</dbReference>
<feature type="transmembrane region" description="Helical" evidence="9">
    <location>
        <begin position="898"/>
        <end position="918"/>
    </location>
</feature>
<evidence type="ECO:0000256" key="9">
    <source>
        <dbReference type="SAM" id="Phobius"/>
    </source>
</evidence>
<dbReference type="SUPFAM" id="SSF82714">
    <property type="entry name" value="Multidrug efflux transporter AcrB TolC docking domain, DN and DC subdomains"/>
    <property type="match status" value="2"/>
</dbReference>
<feature type="transmembrane region" description="Helical" evidence="9">
    <location>
        <begin position="873"/>
        <end position="891"/>
    </location>
</feature>
<dbReference type="InterPro" id="IPR027463">
    <property type="entry name" value="AcrB_DN_DC_subdom"/>
</dbReference>
<feature type="transmembrane region" description="Helical" evidence="9">
    <location>
        <begin position="968"/>
        <end position="988"/>
    </location>
</feature>
<dbReference type="KEGG" id="abac:LuPra_01792"/>
<comment type="subcellular location">
    <subcellularLocation>
        <location evidence="1">Cell inner membrane</location>
        <topology evidence="1">Multi-pass membrane protein</topology>
    </subcellularLocation>
</comment>
<reference evidence="11" key="2">
    <citation type="submission" date="2016-04" db="EMBL/GenBank/DDBJ databases">
        <title>First Complete Genome Sequence of a Subdivision 6 Acidobacterium.</title>
        <authorList>
            <person name="Huang S."/>
            <person name="Vieira S."/>
            <person name="Bunk B."/>
            <person name="Riedel T."/>
            <person name="Sproeer C."/>
            <person name="Overmann J."/>
        </authorList>
    </citation>
    <scope>NUCLEOTIDE SEQUENCE [LARGE SCALE GENOMIC DNA]</scope>
    <source>
        <strain evidence="11">DSM 100886 HEG_-6_39</strain>
    </source>
</reference>
<evidence type="ECO:0000256" key="6">
    <source>
        <dbReference type="ARBA" id="ARBA00022692"/>
    </source>
</evidence>
<feature type="transmembrane region" description="Helical" evidence="9">
    <location>
        <begin position="1000"/>
        <end position="1027"/>
    </location>
</feature>
<evidence type="ECO:0000256" key="2">
    <source>
        <dbReference type="ARBA" id="ARBA00010942"/>
    </source>
</evidence>
<dbReference type="NCBIfam" id="NF000282">
    <property type="entry name" value="RND_permease_1"/>
    <property type="match status" value="1"/>
</dbReference>
<dbReference type="EMBL" id="CP015136">
    <property type="protein sequence ID" value="AMY08588.1"/>
    <property type="molecule type" value="Genomic_DNA"/>
</dbReference>
<keyword evidence="11" id="KW-1185">Reference proteome</keyword>
<keyword evidence="3" id="KW-0813">Transport</keyword>
<dbReference type="OrthoDB" id="8270at2"/>
<dbReference type="SUPFAM" id="SSF82693">
    <property type="entry name" value="Multidrug efflux transporter AcrB pore domain, PN1, PN2, PC1 and PC2 subdomains"/>
    <property type="match status" value="4"/>
</dbReference>
<comment type="similarity">
    <text evidence="2">Belongs to the resistance-nodulation-cell division (RND) (TC 2.A.6) family.</text>
</comment>
<dbReference type="RefSeq" id="WP_110170414.1">
    <property type="nucleotide sequence ID" value="NZ_CP015136.1"/>
</dbReference>
<dbReference type="GO" id="GO:0005886">
    <property type="term" value="C:plasma membrane"/>
    <property type="evidence" value="ECO:0007669"/>
    <property type="project" value="UniProtKB-SubCell"/>
</dbReference>
<dbReference type="STRING" id="1855912.LuPra_01792"/>
<sequence precursor="true">MSTFFIRRPIVAIVIAIVTVIVGIVSLRSLPVAQFPDIVPPQIIVTGTYTGADAETIEQSVATPLEQQMNGVDDMLYMQSTNGNDGSMQLTVTFDINTDPNIDQVNVQNRMAQAQPNLPTEVTQYGFTMRKSTGLPMMMVSLYSPTNAYDALYLANYANINIVDALYRVHGVGDVRIFGAGEYAMRIWLRPDRLSAMSMTVPEVAQAVRQQSSVNPAGQIGGRPAPAGQELTYTVRAAGRLRTAEEFGNIVLRSEPDGSVVHLRDVARVELGALNYQQIGRSNGQPGVGIAVFQAPGSNSLEVARGVREVMTSLSARFPKDVDYRYALDTTAPVSEGIKEILKTLGEAMVLVILVVFLFLQNWRATLIPMLAVPVSLIGTFAVFPFLGFSVNTLSLFGLVLAIGLVVDDAIVVVEAVEQHIEHGMSPRDATIKAMHEVSGPVIGIALILAAVFIPVGLMGGIQGRLNQQFAITIAVSVLISAFNALTLSPALSAMLLRPRKASKGWLARVFGVVNRGLERTTRGYVSLSHGLIRKPLIAIAILLMFALATTGLGKRLPSSFLPEEDYGYFLLNVQLPPAASLDRTDAVTRKIDALLQKTEGVRNFNTIVGFSLLTRVTASNNAFYFVQLAPWSEREEEGMDARSIVNRVNGALRRVVPESVSFAVMPPAIPGLGSQGGFSLWLQDRGGTSIPEVDQQLQRFLVAARKRPELAGVTSPFSASVPQVFADVDREKVLRQGVALGDVYQTMQAYLGGLYVNQFNRFGRQWRVFLQAEGDTRADPDQVGQFYVRNDSGTMVPLATVQSLSRTFGPQFTNRFNVYRAVQVTGAAAPGYSSGQAMTALEEVARETLPSTFSYDWADLSFQERRAAGSTSTTFLLSLVFVFLILAALYESWSLPFSVLLTVPVAVFGAFLGLLLRNLDLDVYGQIGIVMLIGLSAKNAILIVEFAKYRLEEGMPMAQAALEGARVRLRPILMTSFAFILGCVPLWAAQGSGAAARRILGTVVITGMLAATLIAVFLIPVLFVLCERLALKFKGKATAQERAEFAS</sequence>
<feature type="transmembrane region" description="Helical" evidence="9">
    <location>
        <begin position="438"/>
        <end position="458"/>
    </location>
</feature>
<evidence type="ECO:0000313" key="11">
    <source>
        <dbReference type="Proteomes" id="UP000076079"/>
    </source>
</evidence>
<keyword evidence="4" id="KW-1003">Cell membrane</keyword>
<evidence type="ECO:0000256" key="3">
    <source>
        <dbReference type="ARBA" id="ARBA00022448"/>
    </source>
</evidence>
<dbReference type="PANTHER" id="PTHR32063">
    <property type="match status" value="1"/>
</dbReference>
<organism evidence="10 11">
    <name type="scientific">Luteitalea pratensis</name>
    <dbReference type="NCBI Taxonomy" id="1855912"/>
    <lineage>
        <taxon>Bacteria</taxon>
        <taxon>Pseudomonadati</taxon>
        <taxon>Acidobacteriota</taxon>
        <taxon>Vicinamibacteria</taxon>
        <taxon>Vicinamibacterales</taxon>
        <taxon>Vicinamibacteraceae</taxon>
        <taxon>Luteitalea</taxon>
    </lineage>
</organism>
<evidence type="ECO:0000256" key="4">
    <source>
        <dbReference type="ARBA" id="ARBA00022475"/>
    </source>
</evidence>
<dbReference type="Gene3D" id="1.20.1640.10">
    <property type="entry name" value="Multidrug efflux transporter AcrB transmembrane domain"/>
    <property type="match status" value="2"/>
</dbReference>
<keyword evidence="7 9" id="KW-1133">Transmembrane helix</keyword>